<dbReference type="Proteomes" id="UP000008983">
    <property type="component" value="Unassembled WGS sequence"/>
</dbReference>
<accession>G0R1L4</accession>
<dbReference type="InParanoid" id="G0R1L4"/>
<dbReference type="EMBL" id="GL984222">
    <property type="protein sequence ID" value="EGR28643.1"/>
    <property type="molecule type" value="Genomic_DNA"/>
</dbReference>
<evidence type="ECO:0000313" key="1">
    <source>
        <dbReference type="EMBL" id="EGR28643.1"/>
    </source>
</evidence>
<organism evidence="1 2">
    <name type="scientific">Ichthyophthirius multifiliis</name>
    <name type="common">White spot disease agent</name>
    <name type="synonym">Ich</name>
    <dbReference type="NCBI Taxonomy" id="5932"/>
    <lineage>
        <taxon>Eukaryota</taxon>
        <taxon>Sar</taxon>
        <taxon>Alveolata</taxon>
        <taxon>Ciliophora</taxon>
        <taxon>Intramacronucleata</taxon>
        <taxon>Oligohymenophorea</taxon>
        <taxon>Hymenostomatida</taxon>
        <taxon>Ophryoglenina</taxon>
        <taxon>Ichthyophthirius</taxon>
    </lineage>
</organism>
<dbReference type="RefSeq" id="XP_004029879.1">
    <property type="nucleotide sequence ID" value="XM_004029831.1"/>
</dbReference>
<reference evidence="1 2" key="1">
    <citation type="submission" date="2011-07" db="EMBL/GenBank/DDBJ databases">
        <authorList>
            <person name="Coyne R."/>
            <person name="Brami D."/>
            <person name="Johnson J."/>
            <person name="Hostetler J."/>
            <person name="Hannick L."/>
            <person name="Clark T."/>
            <person name="Cassidy-Hanley D."/>
            <person name="Inman J."/>
        </authorList>
    </citation>
    <scope>NUCLEOTIDE SEQUENCE [LARGE SCALE GENOMIC DNA]</scope>
    <source>
        <strain evidence="1 2">G5</strain>
    </source>
</reference>
<evidence type="ECO:0000313" key="2">
    <source>
        <dbReference type="Proteomes" id="UP000008983"/>
    </source>
</evidence>
<protein>
    <submittedName>
        <fullName evidence="1">Uncharacterized protein</fullName>
    </submittedName>
</protein>
<dbReference type="AlphaFoldDB" id="G0R1L4"/>
<gene>
    <name evidence="1" type="ORF">IMG5_171260</name>
</gene>
<sequence>MTNSYKTLMTKMKLKTSYKLIIINKQNYKNQLHLFQHQEEPQQLERIQQISLMQTQQIKFNKIISQIMHRKKLCNQKNKQIRKINKRESLFLVYKQTFKLKKMILNNNQMTLQCLR</sequence>
<proteinExistence type="predicted"/>
<keyword evidence="2" id="KW-1185">Reference proteome</keyword>
<name>G0R1L4_ICHMU</name>
<dbReference type="GeneID" id="14904729"/>